<dbReference type="EMBL" id="NFKK01000003">
    <property type="protein sequence ID" value="OUP53804.1"/>
    <property type="molecule type" value="Genomic_DNA"/>
</dbReference>
<evidence type="ECO:0000313" key="4">
    <source>
        <dbReference type="Proteomes" id="UP000195897"/>
    </source>
</evidence>
<proteinExistence type="predicted"/>
<accession>A0A1Y4LAQ5</accession>
<dbReference type="Proteomes" id="UP000195897">
    <property type="component" value="Unassembled WGS sequence"/>
</dbReference>
<reference evidence="3 4" key="1">
    <citation type="submission" date="2017-04" db="EMBL/GenBank/DDBJ databases">
        <title>Function of individual gut microbiota members based on whole genome sequencing of pure cultures obtained from chicken caecum.</title>
        <authorList>
            <person name="Medvecky M."/>
            <person name="Cejkova D."/>
            <person name="Polansky O."/>
            <person name="Karasova D."/>
            <person name="Kubasova T."/>
            <person name="Cizek A."/>
            <person name="Rychlik I."/>
        </authorList>
    </citation>
    <scope>NUCLEOTIDE SEQUENCE [LARGE SCALE GENOMIC DNA]</scope>
    <source>
        <strain evidence="3">An179</strain>
        <strain evidence="4">An180</strain>
    </source>
</reference>
<evidence type="ECO:0000313" key="2">
    <source>
        <dbReference type="EMBL" id="OUP60792.1"/>
    </source>
</evidence>
<comment type="caution">
    <text evidence="1">The sequence shown here is derived from an EMBL/GenBank/DDBJ whole genome shotgun (WGS) entry which is preliminary data.</text>
</comment>
<dbReference type="STRING" id="501571.GCA_900143195_02119"/>
<organism evidence="1 4">
    <name type="scientific">Butyricicoccus pullicaecorum</name>
    <dbReference type="NCBI Taxonomy" id="501571"/>
    <lineage>
        <taxon>Bacteria</taxon>
        <taxon>Bacillati</taxon>
        <taxon>Bacillota</taxon>
        <taxon>Clostridia</taxon>
        <taxon>Eubacteriales</taxon>
        <taxon>Butyricicoccaceae</taxon>
        <taxon>Butyricicoccus</taxon>
    </lineage>
</organism>
<reference evidence="1" key="2">
    <citation type="journal article" date="2018" name="BMC Genomics">
        <title>Whole genome sequencing and function prediction of 133 gut anaerobes isolated from chicken caecum in pure cultures.</title>
        <authorList>
            <person name="Medvecky M."/>
            <person name="Cejkova D."/>
            <person name="Polansky O."/>
            <person name="Karasova D."/>
            <person name="Kubasova T."/>
            <person name="Cizek A."/>
            <person name="Rychlik I."/>
        </authorList>
    </citation>
    <scope>NUCLEOTIDE SEQUENCE</scope>
    <source>
        <strain evidence="2">An179</strain>
        <strain evidence="1">An180</strain>
    </source>
</reference>
<dbReference type="RefSeq" id="WP_016146631.1">
    <property type="nucleotide sequence ID" value="NZ_CABKSA010000001.1"/>
</dbReference>
<gene>
    <name evidence="2" type="ORF">B5F15_00830</name>
    <name evidence="1" type="ORF">B5F17_04250</name>
</gene>
<sequence>MASIVKDGELLMYKGHPLMRKENIIYYGSMEDRYIIMMQILETKKEGDLEVATKVAVQLQQTSQTVRMKDRIVKKSEKSSLWSAMDIASIWLSRALSAK</sequence>
<dbReference type="Proteomes" id="UP000195326">
    <property type="component" value="Unassembled WGS sequence"/>
</dbReference>
<name>A0A1Y4LAQ5_9FIRM</name>
<evidence type="ECO:0000313" key="1">
    <source>
        <dbReference type="EMBL" id="OUP53804.1"/>
    </source>
</evidence>
<dbReference type="EMBL" id="NFKL01000001">
    <property type="protein sequence ID" value="OUP60792.1"/>
    <property type="molecule type" value="Genomic_DNA"/>
</dbReference>
<evidence type="ECO:0000313" key="3">
    <source>
        <dbReference type="Proteomes" id="UP000195326"/>
    </source>
</evidence>
<protein>
    <submittedName>
        <fullName evidence="1">Uncharacterized protein</fullName>
    </submittedName>
</protein>
<dbReference type="AlphaFoldDB" id="A0A1Y4LAQ5"/>